<comment type="caution">
    <text evidence="3">The sequence shown here is derived from an EMBL/GenBank/DDBJ whole genome shotgun (WGS) entry which is preliminary data.</text>
</comment>
<proteinExistence type="predicted"/>
<keyword evidence="4" id="KW-1185">Reference proteome</keyword>
<name>A0A5N5U341_9EURY</name>
<dbReference type="PANTHER" id="PTHR23088">
    <property type="entry name" value="NITRILASE-RELATED"/>
    <property type="match status" value="1"/>
</dbReference>
<protein>
    <submittedName>
        <fullName evidence="3">Carbon-nitrogen hydrolase family protein</fullName>
    </submittedName>
</protein>
<dbReference type="Proteomes" id="UP000326865">
    <property type="component" value="Unassembled WGS sequence"/>
</dbReference>
<feature type="region of interest" description="Disordered" evidence="1">
    <location>
        <begin position="1"/>
        <end position="36"/>
    </location>
</feature>
<dbReference type="EMBL" id="QKKZ01000006">
    <property type="protein sequence ID" value="KAB7512878.1"/>
    <property type="molecule type" value="Genomic_DNA"/>
</dbReference>
<dbReference type="InterPro" id="IPR036526">
    <property type="entry name" value="C-N_Hydrolase_sf"/>
</dbReference>
<dbReference type="AlphaFoldDB" id="A0A5N5U341"/>
<dbReference type="PROSITE" id="PS50263">
    <property type="entry name" value="CN_HYDROLASE"/>
    <property type="match status" value="1"/>
</dbReference>
<keyword evidence="3" id="KW-0378">Hydrolase</keyword>
<evidence type="ECO:0000313" key="4">
    <source>
        <dbReference type="Proteomes" id="UP000326865"/>
    </source>
</evidence>
<dbReference type="GO" id="GO:0016787">
    <property type="term" value="F:hydrolase activity"/>
    <property type="evidence" value="ECO:0007669"/>
    <property type="project" value="UniProtKB-KW"/>
</dbReference>
<dbReference type="InterPro" id="IPR003010">
    <property type="entry name" value="C-N_Hydrolase"/>
</dbReference>
<feature type="domain" description="CN hydrolase" evidence="2">
    <location>
        <begin position="1"/>
        <end position="221"/>
    </location>
</feature>
<sequence>MWTRPSLPAKLRWQTSPPRRTSRPWSTDSPTSTTELKPSLALESPIFDRLRAHADETETAILVGCIEQRGGEYHNTPAYITPGGELTPYRKRNLWGSESERLTPGEERVVVDTPAGRTGLLTCYDLNFVHESAAFLDAGVDALFVSGAWPSTHAANWRLLARARALDGVRWVVACGRTGRKEVADARLSEYAGRSLVVRPDGVVAGELAYEPDTLVRTLDTGVLDSQRDIVGVSVSSE</sequence>
<dbReference type="SUPFAM" id="SSF56317">
    <property type="entry name" value="Carbon-nitrogen hydrolase"/>
    <property type="match status" value="1"/>
</dbReference>
<dbReference type="Gene3D" id="3.60.110.10">
    <property type="entry name" value="Carbon-nitrogen hydrolase"/>
    <property type="match status" value="1"/>
</dbReference>
<dbReference type="Pfam" id="PF00795">
    <property type="entry name" value="CN_hydrolase"/>
    <property type="match status" value="1"/>
</dbReference>
<accession>A0A5N5U341</accession>
<feature type="compositionally biased region" description="Polar residues" evidence="1">
    <location>
        <begin position="13"/>
        <end position="36"/>
    </location>
</feature>
<evidence type="ECO:0000256" key="1">
    <source>
        <dbReference type="SAM" id="MobiDB-lite"/>
    </source>
</evidence>
<evidence type="ECO:0000313" key="3">
    <source>
        <dbReference type="EMBL" id="KAB7512878.1"/>
    </source>
</evidence>
<dbReference type="CDD" id="cd07197">
    <property type="entry name" value="nitrilase"/>
    <property type="match status" value="1"/>
</dbReference>
<organism evidence="3 4">
    <name type="scientific">Halosegnis rubeus</name>
    <dbReference type="NCBI Taxonomy" id="2212850"/>
    <lineage>
        <taxon>Archaea</taxon>
        <taxon>Methanobacteriati</taxon>
        <taxon>Methanobacteriota</taxon>
        <taxon>Stenosarchaea group</taxon>
        <taxon>Halobacteria</taxon>
        <taxon>Halobacteriales</taxon>
        <taxon>Natronomonadaceae</taxon>
        <taxon>Halosegnis</taxon>
    </lineage>
</organism>
<evidence type="ECO:0000259" key="2">
    <source>
        <dbReference type="PROSITE" id="PS50263"/>
    </source>
</evidence>
<gene>
    <name evidence="3" type="ORF">DM867_11725</name>
</gene>
<dbReference type="PANTHER" id="PTHR23088:SF27">
    <property type="entry name" value="DEAMINATED GLUTATHIONE AMIDASE"/>
    <property type="match status" value="1"/>
</dbReference>
<reference evidence="3 4" key="1">
    <citation type="submission" date="2019-10" db="EMBL/GenBank/DDBJ databases">
        <title>Unraveling microbial dark matter from salterns through culturing: the case of the genus Halosegnis.</title>
        <authorList>
            <person name="Duran-Viseras A."/>
            <person name="Andrei A.-S."/>
            <person name="Vera-Gargallo B."/>
            <person name="Ghai R."/>
            <person name="Sanchez-Porro C."/>
            <person name="Ventosa A."/>
        </authorList>
    </citation>
    <scope>NUCLEOTIDE SEQUENCE [LARGE SCALE GENOMIC DNA]</scope>
    <source>
        <strain evidence="3 4">F18-79</strain>
    </source>
</reference>